<name>A0ABS4U4L8_9CORY</name>
<comment type="caution">
    <text evidence="2">The sequence shown here is derived from an EMBL/GenBank/DDBJ whole genome shotgun (WGS) entry which is preliminary data.</text>
</comment>
<keyword evidence="2" id="KW-0378">Hydrolase</keyword>
<dbReference type="InterPro" id="IPR023631">
    <property type="entry name" value="Amidase_dom"/>
</dbReference>
<accession>A0ABS4U4L8</accession>
<reference evidence="2 3" key="1">
    <citation type="submission" date="2021-03" db="EMBL/GenBank/DDBJ databases">
        <title>Sequencing the genomes of 1000 actinobacteria strains.</title>
        <authorList>
            <person name="Klenk H.-P."/>
        </authorList>
    </citation>
    <scope>NUCLEOTIDE SEQUENCE [LARGE SCALE GENOMIC DNA]</scope>
    <source>
        <strain evidence="2 3">DSM 44506</strain>
    </source>
</reference>
<feature type="domain" description="Amidase" evidence="1">
    <location>
        <begin position="28"/>
        <end position="84"/>
    </location>
</feature>
<dbReference type="Gene3D" id="3.90.1300.10">
    <property type="entry name" value="Amidase signature (AS) domain"/>
    <property type="match status" value="1"/>
</dbReference>
<evidence type="ECO:0000313" key="3">
    <source>
        <dbReference type="Proteomes" id="UP001519305"/>
    </source>
</evidence>
<evidence type="ECO:0000313" key="2">
    <source>
        <dbReference type="EMBL" id="MBP2331604.1"/>
    </source>
</evidence>
<dbReference type="Pfam" id="PF01425">
    <property type="entry name" value="Amidase"/>
    <property type="match status" value="2"/>
</dbReference>
<organism evidence="2 3">
    <name type="scientific">Corynebacterium freneyi</name>
    <dbReference type="NCBI Taxonomy" id="134034"/>
    <lineage>
        <taxon>Bacteria</taxon>
        <taxon>Bacillati</taxon>
        <taxon>Actinomycetota</taxon>
        <taxon>Actinomycetes</taxon>
        <taxon>Mycobacteriales</taxon>
        <taxon>Corynebacteriaceae</taxon>
        <taxon>Corynebacterium</taxon>
    </lineage>
</organism>
<protein>
    <submittedName>
        <fullName evidence="2">Amidase</fullName>
        <ecNumber evidence="2">3.5.1.4</ecNumber>
    </submittedName>
</protein>
<dbReference type="SUPFAM" id="SSF75304">
    <property type="entry name" value="Amidase signature (AS) enzymes"/>
    <property type="match status" value="1"/>
</dbReference>
<dbReference type="GO" id="GO:0004040">
    <property type="term" value="F:amidase activity"/>
    <property type="evidence" value="ECO:0007669"/>
    <property type="project" value="UniProtKB-EC"/>
</dbReference>
<dbReference type="Proteomes" id="UP001519305">
    <property type="component" value="Unassembled WGS sequence"/>
</dbReference>
<feature type="domain" description="Amidase" evidence="1">
    <location>
        <begin position="86"/>
        <end position="409"/>
    </location>
</feature>
<proteinExistence type="predicted"/>
<dbReference type="EMBL" id="JAGINY010000001">
    <property type="protein sequence ID" value="MBP2331604.1"/>
    <property type="molecule type" value="Genomic_DNA"/>
</dbReference>
<dbReference type="PANTHER" id="PTHR43372:SF4">
    <property type="entry name" value="FATTY-ACID AMIDE HYDROLASE 2"/>
    <property type="match status" value="1"/>
</dbReference>
<dbReference type="PANTHER" id="PTHR43372">
    <property type="entry name" value="FATTY-ACID AMIDE HYDROLASE"/>
    <property type="match status" value="1"/>
</dbReference>
<keyword evidence="3" id="KW-1185">Reference proteome</keyword>
<dbReference type="RefSeq" id="WP_209651852.1">
    <property type="nucleotide sequence ID" value="NZ_CP047357.1"/>
</dbReference>
<dbReference type="InterPro" id="IPR036928">
    <property type="entry name" value="AS_sf"/>
</dbReference>
<sequence>MDDIQPLPQPTARDIAARVRAGRMTPEEAVRESLDRIAAVDGAVNAFTEVWADRAISEARELAARPDLADLGLAGVPFALKDNTARDNDVVQRLVQAGAIPVGTTANPQFCTWGTTDAPGRITRNPVRPGLSPGGSSGGAAAAVAAGMVPFAQGNDGMGSLRIPAAACNLSTIKSTPGIVPGRNGRNDWYGMAVQGVIAQDNDDLTLLMRELTLGHVDAVGAPLPENFGAMLDLSSPVAGFGAREEWKEAARQAAKTLGDAGFPVRKAKAPYPLNPLPMLARWSAGVADSLADEGMPDHLEWRNRVHARIGRSLRWSISDRQVVRARSKMEKFLPGDNVLITPALATEPPSTGPWNSRPWSANMLANMRFAPFVSVWNLLGFPAGVVVEPVTGVPVQVVARMTQERVLLTAMDRIAAGGVVGGGA</sequence>
<dbReference type="EC" id="3.5.1.4" evidence="2"/>
<gene>
    <name evidence="2" type="ORF">JOF33_000303</name>
</gene>
<dbReference type="InterPro" id="IPR052739">
    <property type="entry name" value="FAAH2"/>
</dbReference>
<evidence type="ECO:0000259" key="1">
    <source>
        <dbReference type="Pfam" id="PF01425"/>
    </source>
</evidence>